<organism evidence="1 2">
    <name type="scientific">Methylopila jiangsuensis</name>
    <dbReference type="NCBI Taxonomy" id="586230"/>
    <lineage>
        <taxon>Bacteria</taxon>
        <taxon>Pseudomonadati</taxon>
        <taxon>Pseudomonadota</taxon>
        <taxon>Alphaproteobacteria</taxon>
        <taxon>Hyphomicrobiales</taxon>
        <taxon>Methylopilaceae</taxon>
        <taxon>Methylopila</taxon>
    </lineage>
</organism>
<dbReference type="Proteomes" id="UP001143364">
    <property type="component" value="Unassembled WGS sequence"/>
</dbReference>
<gene>
    <name evidence="1" type="ORF">GCM10008171_22990</name>
</gene>
<sequence>MAWLNCPIQVFFYDAAHFLKLQRTQAAWISLEFSPDALRLSACAGAKARLHRSIPT</sequence>
<proteinExistence type="predicted"/>
<reference evidence="1" key="1">
    <citation type="journal article" date="2014" name="Int. J. Syst. Evol. Microbiol.">
        <title>Complete genome sequence of Corynebacterium casei LMG S-19264T (=DSM 44701T), isolated from a smear-ripened cheese.</title>
        <authorList>
            <consortium name="US DOE Joint Genome Institute (JGI-PGF)"/>
            <person name="Walter F."/>
            <person name="Albersmeier A."/>
            <person name="Kalinowski J."/>
            <person name="Ruckert C."/>
        </authorList>
    </citation>
    <scope>NUCLEOTIDE SEQUENCE</scope>
    <source>
        <strain evidence="1">VKM B-2555</strain>
    </source>
</reference>
<dbReference type="AlphaFoldDB" id="A0A9W6JJK5"/>
<evidence type="ECO:0000313" key="1">
    <source>
        <dbReference type="EMBL" id="GLK77045.1"/>
    </source>
</evidence>
<name>A0A9W6JJK5_9HYPH</name>
<dbReference type="EMBL" id="BSFK01000010">
    <property type="protein sequence ID" value="GLK77045.1"/>
    <property type="molecule type" value="Genomic_DNA"/>
</dbReference>
<keyword evidence="2" id="KW-1185">Reference proteome</keyword>
<protein>
    <submittedName>
        <fullName evidence="1">Uncharacterized protein</fullName>
    </submittedName>
</protein>
<evidence type="ECO:0000313" key="2">
    <source>
        <dbReference type="Proteomes" id="UP001143364"/>
    </source>
</evidence>
<comment type="caution">
    <text evidence="1">The sequence shown here is derived from an EMBL/GenBank/DDBJ whole genome shotgun (WGS) entry which is preliminary data.</text>
</comment>
<accession>A0A9W6JJK5</accession>
<reference evidence="1" key="2">
    <citation type="submission" date="2023-01" db="EMBL/GenBank/DDBJ databases">
        <authorList>
            <person name="Sun Q."/>
            <person name="Evtushenko L."/>
        </authorList>
    </citation>
    <scope>NUCLEOTIDE SEQUENCE</scope>
    <source>
        <strain evidence="1">VKM B-2555</strain>
    </source>
</reference>